<evidence type="ECO:0000256" key="6">
    <source>
        <dbReference type="RuleBase" id="RU361218"/>
    </source>
</evidence>
<evidence type="ECO:0000256" key="5">
    <source>
        <dbReference type="ARBA" id="ARBA00023136"/>
    </source>
</evidence>
<proteinExistence type="inferred from homology"/>
<feature type="transmembrane region" description="Helical" evidence="6">
    <location>
        <begin position="100"/>
        <end position="124"/>
    </location>
</feature>
<gene>
    <name evidence="7" type="ORF">ZHD862_LOCUS4166</name>
</gene>
<dbReference type="Pfam" id="PF00335">
    <property type="entry name" value="Tetraspanin"/>
    <property type="match status" value="1"/>
</dbReference>
<keyword evidence="5 6" id="KW-0472">Membrane</keyword>
<dbReference type="EMBL" id="CAJNOT010000097">
    <property type="protein sequence ID" value="CAF0836824.1"/>
    <property type="molecule type" value="Genomic_DNA"/>
</dbReference>
<reference evidence="7" key="1">
    <citation type="submission" date="2021-02" db="EMBL/GenBank/DDBJ databases">
        <authorList>
            <person name="Nowell W R."/>
        </authorList>
    </citation>
    <scope>NUCLEOTIDE SEQUENCE</scope>
</reference>
<feature type="transmembrane region" description="Helical" evidence="6">
    <location>
        <begin position="12"/>
        <end position="32"/>
    </location>
</feature>
<protein>
    <recommendedName>
        <fullName evidence="6">Tetraspanin</fullName>
    </recommendedName>
</protein>
<sequence length="310" mass="35905">MGHGGTSYQLKTVRLIMILVNVIFFLIGAILLGEGIDLLVSGRFQNFTEFMSNVQSSNNTQKNALSDEILYIIMIIPGFILLSIGFFGCSGALTQMQCILFTYSFTIGINLIFQMIIIIILIIFPSKLKENFIFIIRVLIRDQYKGPLEKNLQLTSYLWDLIMYQLKCCGIESKNDFDITNNWDRTNPWWTNSMAIENKNFKYPLTCCPINNISNQNWHLSQKVISCALQGNDIYEIGCYKKLIDIFYSSQVTIFIVISFIIIIEMTALIFVLVIYNRNQMDRIHHIMEELPPPYPTRTRMNNANLYFQI</sequence>
<evidence type="ECO:0000313" key="7">
    <source>
        <dbReference type="EMBL" id="CAF0836824.1"/>
    </source>
</evidence>
<evidence type="ECO:0000256" key="2">
    <source>
        <dbReference type="ARBA" id="ARBA00006840"/>
    </source>
</evidence>
<dbReference type="Proteomes" id="UP000663864">
    <property type="component" value="Unassembled WGS sequence"/>
</dbReference>
<feature type="transmembrane region" description="Helical" evidence="6">
    <location>
        <begin position="69"/>
        <end position="93"/>
    </location>
</feature>
<dbReference type="AlphaFoldDB" id="A0A813V551"/>
<feature type="transmembrane region" description="Helical" evidence="6">
    <location>
        <begin position="252"/>
        <end position="276"/>
    </location>
</feature>
<evidence type="ECO:0000256" key="1">
    <source>
        <dbReference type="ARBA" id="ARBA00004141"/>
    </source>
</evidence>
<comment type="subcellular location">
    <subcellularLocation>
        <location evidence="1 6">Membrane</location>
        <topology evidence="1 6">Multi-pass membrane protein</topology>
    </subcellularLocation>
</comment>
<evidence type="ECO:0000256" key="4">
    <source>
        <dbReference type="ARBA" id="ARBA00022989"/>
    </source>
</evidence>
<dbReference type="InterPro" id="IPR018499">
    <property type="entry name" value="Tetraspanin/Peripherin"/>
</dbReference>
<accession>A0A813V551</accession>
<keyword evidence="3 6" id="KW-0812">Transmembrane</keyword>
<dbReference type="SUPFAM" id="SSF48652">
    <property type="entry name" value="Tetraspanin"/>
    <property type="match status" value="1"/>
</dbReference>
<name>A0A813V551_9BILA</name>
<dbReference type="GO" id="GO:0016020">
    <property type="term" value="C:membrane"/>
    <property type="evidence" value="ECO:0007669"/>
    <property type="project" value="UniProtKB-SubCell"/>
</dbReference>
<dbReference type="PANTHER" id="PTHR19282">
    <property type="entry name" value="TETRASPANIN"/>
    <property type="match status" value="1"/>
</dbReference>
<dbReference type="InterPro" id="IPR000301">
    <property type="entry name" value="Tetraspanin_animals"/>
</dbReference>
<comment type="similarity">
    <text evidence="2 6">Belongs to the tetraspanin (TM4SF) family.</text>
</comment>
<evidence type="ECO:0000313" key="8">
    <source>
        <dbReference type="Proteomes" id="UP000663864"/>
    </source>
</evidence>
<keyword evidence="4 6" id="KW-1133">Transmembrane helix</keyword>
<organism evidence="7 8">
    <name type="scientific">Rotaria sordida</name>
    <dbReference type="NCBI Taxonomy" id="392033"/>
    <lineage>
        <taxon>Eukaryota</taxon>
        <taxon>Metazoa</taxon>
        <taxon>Spiralia</taxon>
        <taxon>Gnathifera</taxon>
        <taxon>Rotifera</taxon>
        <taxon>Eurotatoria</taxon>
        <taxon>Bdelloidea</taxon>
        <taxon>Philodinida</taxon>
        <taxon>Philodinidae</taxon>
        <taxon>Rotaria</taxon>
    </lineage>
</organism>
<dbReference type="PRINTS" id="PR00259">
    <property type="entry name" value="TMFOUR"/>
</dbReference>
<comment type="caution">
    <text evidence="7">The sequence shown here is derived from an EMBL/GenBank/DDBJ whole genome shotgun (WGS) entry which is preliminary data.</text>
</comment>
<dbReference type="InterPro" id="IPR008952">
    <property type="entry name" value="Tetraspanin_EC2_sf"/>
</dbReference>
<dbReference type="PIRSF" id="PIRSF002419">
    <property type="entry name" value="Tetraspanin"/>
    <property type="match status" value="1"/>
</dbReference>
<evidence type="ECO:0000256" key="3">
    <source>
        <dbReference type="ARBA" id="ARBA00022692"/>
    </source>
</evidence>